<accession>A0A2H9TLY5</accession>
<evidence type="ECO:0000256" key="1">
    <source>
        <dbReference type="SAM" id="SignalP"/>
    </source>
</evidence>
<sequence>MSRLYNVLLYVLALTSYCRASSDRNTPIVGHSELIARGEGLSLFSLNIELGKAMNQDGLSVSDACLIALKSQAAQMNFRAAIKEALREEYTHLLRSVQSDSFPLWQFEENYHFLFALSFKMSWWDEKLWEGRVFNWKRHYLEILKADGVKFFKHAKINQLIPPELYTENAELQKLLESLDAVEIMKHLKMNIRGNTVSIKELIVLGHVNTLRLLVHSHLDVSKMPSISSIITSPDIVDIILPVKPDIVNLKKLLCCALRFDQVDMIQVLYRHLGTKLLHQKLVNAAIDKNARNILRWVQTVDPNFQLARVPLTKLDLFSLR</sequence>
<keyword evidence="3" id="KW-1185">Reference proteome</keyword>
<gene>
    <name evidence="2" type="ORF">PSACC_01421</name>
</gene>
<name>A0A2H9TLY5_9FUNG</name>
<dbReference type="EMBL" id="MTSL01000104">
    <property type="protein sequence ID" value="PJF18763.1"/>
    <property type="molecule type" value="Genomic_DNA"/>
</dbReference>
<evidence type="ECO:0000313" key="3">
    <source>
        <dbReference type="Proteomes" id="UP000240830"/>
    </source>
</evidence>
<feature type="chain" id="PRO_5014188757" evidence="1">
    <location>
        <begin position="21"/>
        <end position="321"/>
    </location>
</feature>
<dbReference type="AlphaFoldDB" id="A0A2H9TLY5"/>
<comment type="caution">
    <text evidence="2">The sequence shown here is derived from an EMBL/GenBank/DDBJ whole genome shotgun (WGS) entry which is preliminary data.</text>
</comment>
<protein>
    <submittedName>
        <fullName evidence="2">Uncharacterized protein</fullName>
    </submittedName>
</protein>
<feature type="signal peptide" evidence="1">
    <location>
        <begin position="1"/>
        <end position="20"/>
    </location>
</feature>
<dbReference type="Proteomes" id="UP000240830">
    <property type="component" value="Unassembled WGS sequence"/>
</dbReference>
<keyword evidence="1" id="KW-0732">Signal</keyword>
<evidence type="ECO:0000313" key="2">
    <source>
        <dbReference type="EMBL" id="PJF18763.1"/>
    </source>
</evidence>
<proteinExistence type="predicted"/>
<reference evidence="2 3" key="1">
    <citation type="submission" date="2016-10" db="EMBL/GenBank/DDBJ databases">
        <title>The genome of Paramicrosporidium saccamoebae is the missing link in understanding Cryptomycota and Microsporidia evolution.</title>
        <authorList>
            <person name="Quandt C.A."/>
            <person name="Beaudet D."/>
            <person name="Corsaro D."/>
            <person name="Michel R."/>
            <person name="Corradi N."/>
            <person name="James T."/>
        </authorList>
    </citation>
    <scope>NUCLEOTIDE SEQUENCE [LARGE SCALE GENOMIC DNA]</scope>
    <source>
        <strain evidence="2 3">KSL3</strain>
    </source>
</reference>
<organism evidence="2 3">
    <name type="scientific">Paramicrosporidium saccamoebae</name>
    <dbReference type="NCBI Taxonomy" id="1246581"/>
    <lineage>
        <taxon>Eukaryota</taxon>
        <taxon>Fungi</taxon>
        <taxon>Fungi incertae sedis</taxon>
        <taxon>Cryptomycota</taxon>
        <taxon>Cryptomycota incertae sedis</taxon>
        <taxon>Paramicrosporidium</taxon>
    </lineage>
</organism>